<accession>A0A916JRB2</accession>
<name>A0A916JRB2_9MICO</name>
<evidence type="ECO:0000256" key="1">
    <source>
        <dbReference type="SAM" id="MobiDB-lite"/>
    </source>
</evidence>
<dbReference type="RefSeq" id="WP_218113660.1">
    <property type="nucleotide sequence ID" value="NZ_CAJVAP010000001.1"/>
</dbReference>
<feature type="compositionally biased region" description="Basic and acidic residues" evidence="1">
    <location>
        <begin position="300"/>
        <end position="311"/>
    </location>
</feature>
<sequence length="655" mass="68457">MSGVVGSGGIGLRAQLDAVGSVLGVPLIVTDDAEWGIDLDGLRVGLGWYAARGHSEAESVALALLQVWEGVRTAREAPERARRRRTLGRAMPAAEPLLETVLRLQCAAELLTALPAVRGPLAAALHRSLPESPGELPRHLQWVVLILRAGPASDGIAAEVGAVDAAVDSAVAAEWRALAEQFGSSTRVPDPLRRVLAPDPAYTPLQRFARALALLLPPYERLLDLDARERGLTDERRGSADVEEDATGESGLGLGADAGPDSDDAADGPGDQPGADDTGAEETGAEESGSADDSTPAAGESDRARTGEGRDTAEGADLFAAEHAAFVEKILATPMPAEGAMLDAVMDPAEMPDGNPRSDPNALAPGTAAVAAGRTALATYRERADALAAPIERMREVWARVIAERVARHPRMGRSAEPEGDELARESLADAVAESLAGAVRPNAYRRREALPRRARRAGSTDYVLLIDRSASMSGRPAECAADAALIMLEALAGVERDVAHAEARARTSLELDIRTALIVFDAEAHVVKPLSGGVDDAVRRALHAAIRAPRGATNDAAALAAAAGQLGIGRGRPAPAGDGLERRRIVILIGDGGTNDAAAAAHELRRLRRAGARVHGIGIGSDEVVQRYAPTSRRLEDPREIAAALQALVEDELP</sequence>
<evidence type="ECO:0000313" key="4">
    <source>
        <dbReference type="Proteomes" id="UP000693892"/>
    </source>
</evidence>
<dbReference type="CDD" id="cd00198">
    <property type="entry name" value="vWFA"/>
    <property type="match status" value="1"/>
</dbReference>
<gene>
    <name evidence="3" type="ORF">LEUCIP111803_00040</name>
</gene>
<dbReference type="Proteomes" id="UP000693892">
    <property type="component" value="Unassembled WGS sequence"/>
</dbReference>
<comment type="caution">
    <text evidence="3">The sequence shown here is derived from an EMBL/GenBank/DDBJ whole genome shotgun (WGS) entry which is preliminary data.</text>
</comment>
<dbReference type="SMART" id="SM00327">
    <property type="entry name" value="VWA"/>
    <property type="match status" value="1"/>
</dbReference>
<evidence type="ECO:0000259" key="2">
    <source>
        <dbReference type="PROSITE" id="PS50234"/>
    </source>
</evidence>
<reference evidence="3" key="1">
    <citation type="submission" date="2021-06" db="EMBL/GenBank/DDBJ databases">
        <authorList>
            <person name="Criscuolo A."/>
        </authorList>
    </citation>
    <scope>NUCLEOTIDE SEQUENCE</scope>
    <source>
        <strain evidence="3">CIP111803</strain>
    </source>
</reference>
<dbReference type="PROSITE" id="PS50234">
    <property type="entry name" value="VWFA"/>
    <property type="match status" value="1"/>
</dbReference>
<dbReference type="AlphaFoldDB" id="A0A916JRB2"/>
<dbReference type="Pfam" id="PF00092">
    <property type="entry name" value="VWA"/>
    <property type="match status" value="1"/>
</dbReference>
<evidence type="ECO:0000313" key="3">
    <source>
        <dbReference type="EMBL" id="CAG7595385.1"/>
    </source>
</evidence>
<keyword evidence="4" id="KW-1185">Reference proteome</keyword>
<proteinExistence type="predicted"/>
<dbReference type="EMBL" id="CAJVAP010000001">
    <property type="protein sequence ID" value="CAG7595385.1"/>
    <property type="molecule type" value="Genomic_DNA"/>
</dbReference>
<organism evidence="3 4">
    <name type="scientific">Leucobacter soli</name>
    <dbReference type="NCBI Taxonomy" id="2812850"/>
    <lineage>
        <taxon>Bacteria</taxon>
        <taxon>Bacillati</taxon>
        <taxon>Actinomycetota</taxon>
        <taxon>Actinomycetes</taxon>
        <taxon>Micrococcales</taxon>
        <taxon>Microbacteriaceae</taxon>
        <taxon>Leucobacter</taxon>
    </lineage>
</organism>
<dbReference type="InterPro" id="IPR002035">
    <property type="entry name" value="VWF_A"/>
</dbReference>
<feature type="compositionally biased region" description="Low complexity" evidence="1">
    <location>
        <begin position="267"/>
        <end position="277"/>
    </location>
</feature>
<feature type="region of interest" description="Disordered" evidence="1">
    <location>
        <begin position="233"/>
        <end position="311"/>
    </location>
</feature>
<feature type="domain" description="VWFA" evidence="2">
    <location>
        <begin position="462"/>
        <end position="643"/>
    </location>
</feature>
<protein>
    <recommendedName>
        <fullName evidence="2">VWFA domain-containing protein</fullName>
    </recommendedName>
</protein>